<evidence type="ECO:0000256" key="3">
    <source>
        <dbReference type="ARBA" id="ARBA00022763"/>
    </source>
</evidence>
<comment type="function">
    <text evidence="5">This protein is involved in the repair of mismatches in DNA. It is required for dam-dependent methyl-directed DNA mismatch repair. May act as a 'molecular matchmaker', a protein that promotes the formation of a stable complex between two or more DNA-binding proteins in an ATP-dependent manner without itself being part of a final effector complex.</text>
</comment>
<dbReference type="AlphaFoldDB" id="H6SNX1"/>
<dbReference type="GO" id="GO:0030983">
    <property type="term" value="F:mismatched DNA binding"/>
    <property type="evidence" value="ECO:0007669"/>
    <property type="project" value="InterPro"/>
</dbReference>
<dbReference type="SUPFAM" id="SSF54211">
    <property type="entry name" value="Ribosomal protein S5 domain 2-like"/>
    <property type="match status" value="1"/>
</dbReference>
<dbReference type="PANTHER" id="PTHR10073">
    <property type="entry name" value="DNA MISMATCH REPAIR PROTEIN MLH, PMS, MUTL"/>
    <property type="match status" value="1"/>
</dbReference>
<dbReference type="PATRIC" id="fig|1150469.3.peg.484"/>
<evidence type="ECO:0000256" key="4">
    <source>
        <dbReference type="ARBA" id="ARBA00023204"/>
    </source>
</evidence>
<dbReference type="CDD" id="cd00782">
    <property type="entry name" value="MutL_Trans"/>
    <property type="match status" value="1"/>
</dbReference>
<dbReference type="InterPro" id="IPR014721">
    <property type="entry name" value="Ribsml_uS5_D2-typ_fold_subgr"/>
</dbReference>
<evidence type="ECO:0000256" key="6">
    <source>
        <dbReference type="SAM" id="MobiDB-lite"/>
    </source>
</evidence>
<dbReference type="Gene3D" id="3.30.230.10">
    <property type="match status" value="1"/>
</dbReference>
<dbReference type="InterPro" id="IPR042121">
    <property type="entry name" value="MutL_C_regsub"/>
</dbReference>
<dbReference type="GO" id="GO:0016887">
    <property type="term" value="F:ATP hydrolysis activity"/>
    <property type="evidence" value="ECO:0007669"/>
    <property type="project" value="InterPro"/>
</dbReference>
<dbReference type="InterPro" id="IPR038973">
    <property type="entry name" value="MutL/Mlh/Pms-like"/>
</dbReference>
<dbReference type="Pfam" id="PF01119">
    <property type="entry name" value="DNA_mis_repair"/>
    <property type="match status" value="1"/>
</dbReference>
<dbReference type="GO" id="GO:0005524">
    <property type="term" value="F:ATP binding"/>
    <property type="evidence" value="ECO:0007669"/>
    <property type="project" value="InterPro"/>
</dbReference>
<dbReference type="NCBIfam" id="NF000953">
    <property type="entry name" value="PRK00095.2-4"/>
    <property type="match status" value="1"/>
</dbReference>
<evidence type="ECO:0000256" key="2">
    <source>
        <dbReference type="ARBA" id="ARBA00021975"/>
    </source>
</evidence>
<dbReference type="Pfam" id="PF13589">
    <property type="entry name" value="HATPase_c_3"/>
    <property type="match status" value="1"/>
</dbReference>
<dbReference type="RefSeq" id="WP_014413683.1">
    <property type="nucleotide sequence ID" value="NC_017059.1"/>
</dbReference>
<dbReference type="NCBIfam" id="TIGR00585">
    <property type="entry name" value="mutl"/>
    <property type="match status" value="1"/>
</dbReference>
<dbReference type="Proteomes" id="UP000033220">
    <property type="component" value="Chromosome DSM 122"/>
</dbReference>
<dbReference type="InterPro" id="IPR042120">
    <property type="entry name" value="MutL_C_dimsub"/>
</dbReference>
<dbReference type="InterPro" id="IPR013507">
    <property type="entry name" value="DNA_mismatch_S5_2-like"/>
</dbReference>
<name>H6SNX1_PARPM</name>
<dbReference type="InterPro" id="IPR020667">
    <property type="entry name" value="DNA_mismatch_repair_MutL"/>
</dbReference>
<feature type="region of interest" description="Disordered" evidence="6">
    <location>
        <begin position="346"/>
        <end position="389"/>
    </location>
</feature>
<dbReference type="EMBL" id="HE663493">
    <property type="protein sequence ID" value="CCG07043.1"/>
    <property type="molecule type" value="Genomic_DNA"/>
</dbReference>
<dbReference type="GO" id="GO:0140664">
    <property type="term" value="F:ATP-dependent DNA damage sensor activity"/>
    <property type="evidence" value="ECO:0007669"/>
    <property type="project" value="InterPro"/>
</dbReference>
<dbReference type="SMART" id="SM00853">
    <property type="entry name" value="MutL_C"/>
    <property type="match status" value="1"/>
</dbReference>
<dbReference type="CDD" id="cd16926">
    <property type="entry name" value="HATPase_MutL-MLH-PMS-like"/>
    <property type="match status" value="1"/>
</dbReference>
<comment type="similarity">
    <text evidence="1 5">Belongs to the DNA mismatch repair MutL/HexB family.</text>
</comment>
<dbReference type="PROSITE" id="PS00058">
    <property type="entry name" value="DNA_MISMATCH_REPAIR_1"/>
    <property type="match status" value="1"/>
</dbReference>
<dbReference type="STRING" id="1150469.RSPPHO_00417"/>
<feature type="domain" description="MutL C-terminal dimerisation" evidence="7">
    <location>
        <begin position="428"/>
        <end position="571"/>
    </location>
</feature>
<sequence>MSIRLLPPTLINQIAAGEVVERPASALKELVENAIDAGARRIDVQMTDGGRARLVVVDDGRGMTPDDMLLAVERHATSKLPSDDLLDIHSLGFRGEALPAIGSVARLTLTSRPPGADSAWSLSVEGGHKGEPQPASHPPGTRVEVRDLFYATPARLKFLKAPRTEMGHAIDVIHRLALAHPHIGFTLTEGERQPVRLAATQGDLFRGRLSRLGAILGRDVADNALPVEAEREGHRLSGAIGLPTCNRATNAGQYLFVNGRPVRDRLLHGAVRAAYADVLPHDRHAVVALYLDLPPDQVDVNVHPAKAEVRFRDAALVRGLIVGALRHALAAAGPRSSTAMTAATLDALTPDPAPGPESASPGSRLLSGPSRSSSWRGGWTPPPPPSQSALRFAYEAQTPAASGVAEAPLLAPPPEAIPDAREFPLGLAVGQIHATYIVAQTQDGMVIVDQHAAHERLVMERMNAALAEGEVKRQGLLLPEVIELDEPSAERLVAAAPDLARLGLVLEGFGPGAVVVRELPALLGDTDVKGLVRDLADGLAEWGTPQVLQDRLGDVVATLACHGSVRAGRRLGLAEMNALLRAMETTPRSGQCNHGRPTHVALKLADIERLFGRR</sequence>
<accession>H6SNX1</accession>
<dbReference type="InterPro" id="IPR037198">
    <property type="entry name" value="MutL_C_sf"/>
</dbReference>
<dbReference type="GO" id="GO:0032300">
    <property type="term" value="C:mismatch repair complex"/>
    <property type="evidence" value="ECO:0007669"/>
    <property type="project" value="InterPro"/>
</dbReference>
<reference evidence="9 10" key="1">
    <citation type="submission" date="2012-02" db="EMBL/GenBank/DDBJ databases">
        <title>Shotgun genome sequence of Phaeospirillum photometricum DSM 122.</title>
        <authorList>
            <person name="Duquesne K."/>
            <person name="Sturgis J."/>
        </authorList>
    </citation>
    <scope>NUCLEOTIDE SEQUENCE [LARGE SCALE GENOMIC DNA]</scope>
    <source>
        <strain evidence="10">DSM122</strain>
    </source>
</reference>
<dbReference type="Gene3D" id="3.30.1370.100">
    <property type="entry name" value="MutL, C-terminal domain, regulatory subdomain"/>
    <property type="match status" value="1"/>
</dbReference>
<keyword evidence="10" id="KW-1185">Reference proteome</keyword>
<organism evidence="9 10">
    <name type="scientific">Pararhodospirillum photometricum DSM 122</name>
    <dbReference type="NCBI Taxonomy" id="1150469"/>
    <lineage>
        <taxon>Bacteria</taxon>
        <taxon>Pseudomonadati</taxon>
        <taxon>Pseudomonadota</taxon>
        <taxon>Alphaproteobacteria</taxon>
        <taxon>Rhodospirillales</taxon>
        <taxon>Rhodospirillaceae</taxon>
        <taxon>Pararhodospirillum</taxon>
    </lineage>
</organism>
<evidence type="ECO:0000256" key="1">
    <source>
        <dbReference type="ARBA" id="ARBA00006082"/>
    </source>
</evidence>
<evidence type="ECO:0000259" key="8">
    <source>
        <dbReference type="SMART" id="SM01340"/>
    </source>
</evidence>
<dbReference type="SMART" id="SM01340">
    <property type="entry name" value="DNA_mis_repair"/>
    <property type="match status" value="1"/>
</dbReference>
<dbReference type="HAMAP" id="MF_00149">
    <property type="entry name" value="DNA_mis_repair"/>
    <property type="match status" value="1"/>
</dbReference>
<dbReference type="InterPro" id="IPR014762">
    <property type="entry name" value="DNA_mismatch_repair_CS"/>
</dbReference>
<dbReference type="FunFam" id="3.30.565.10:FF:000003">
    <property type="entry name" value="DNA mismatch repair endonuclease MutL"/>
    <property type="match status" value="1"/>
</dbReference>
<dbReference type="SUPFAM" id="SSF118116">
    <property type="entry name" value="DNA mismatch repair protein MutL"/>
    <property type="match status" value="1"/>
</dbReference>
<evidence type="ECO:0000259" key="7">
    <source>
        <dbReference type="SMART" id="SM00853"/>
    </source>
</evidence>
<dbReference type="GO" id="GO:0006298">
    <property type="term" value="P:mismatch repair"/>
    <property type="evidence" value="ECO:0007669"/>
    <property type="project" value="UniProtKB-UniRule"/>
</dbReference>
<feature type="domain" description="DNA mismatch repair protein S5" evidence="8">
    <location>
        <begin position="212"/>
        <end position="330"/>
    </location>
</feature>
<dbReference type="InterPro" id="IPR002099">
    <property type="entry name" value="MutL/Mlh/PMS"/>
</dbReference>
<dbReference type="InterPro" id="IPR014790">
    <property type="entry name" value="MutL_C"/>
</dbReference>
<dbReference type="eggNOG" id="COG0323">
    <property type="taxonomic scope" value="Bacteria"/>
</dbReference>
<dbReference type="HOGENOM" id="CLU_004131_4_2_5"/>
<dbReference type="OrthoDB" id="9763467at2"/>
<dbReference type="InterPro" id="IPR036890">
    <property type="entry name" value="HATPase_C_sf"/>
</dbReference>
<dbReference type="InterPro" id="IPR020568">
    <property type="entry name" value="Ribosomal_Su5_D2-typ_SF"/>
</dbReference>
<dbReference type="Gene3D" id="3.30.1540.20">
    <property type="entry name" value="MutL, C-terminal domain, dimerisation subdomain"/>
    <property type="match status" value="1"/>
</dbReference>
<dbReference type="KEGG" id="rpm:RSPPHO_00417"/>
<dbReference type="Gene3D" id="3.30.565.10">
    <property type="entry name" value="Histidine kinase-like ATPase, C-terminal domain"/>
    <property type="match status" value="1"/>
</dbReference>
<gene>
    <name evidence="5 9" type="primary">mutL</name>
    <name evidence="9" type="ORF">RSPPHO_00417</name>
</gene>
<feature type="region of interest" description="Disordered" evidence="6">
    <location>
        <begin position="117"/>
        <end position="141"/>
    </location>
</feature>
<protein>
    <recommendedName>
        <fullName evidence="2 5">DNA mismatch repair protein MutL</fullName>
    </recommendedName>
</protein>
<feature type="compositionally biased region" description="Low complexity" evidence="6">
    <location>
        <begin position="346"/>
        <end position="379"/>
    </location>
</feature>
<keyword evidence="3 5" id="KW-0227">DNA damage</keyword>
<evidence type="ECO:0000256" key="5">
    <source>
        <dbReference type="HAMAP-Rule" id="MF_00149"/>
    </source>
</evidence>
<dbReference type="PANTHER" id="PTHR10073:SF12">
    <property type="entry name" value="DNA MISMATCH REPAIR PROTEIN MLH1"/>
    <property type="match status" value="1"/>
</dbReference>
<dbReference type="SUPFAM" id="SSF55874">
    <property type="entry name" value="ATPase domain of HSP90 chaperone/DNA topoisomerase II/histidine kinase"/>
    <property type="match status" value="1"/>
</dbReference>
<keyword evidence="4 5" id="KW-0234">DNA repair</keyword>
<evidence type="ECO:0000313" key="10">
    <source>
        <dbReference type="Proteomes" id="UP000033220"/>
    </source>
</evidence>
<proteinExistence type="inferred from homology"/>
<dbReference type="Pfam" id="PF08676">
    <property type="entry name" value="MutL_C"/>
    <property type="match status" value="1"/>
</dbReference>
<evidence type="ECO:0000313" key="9">
    <source>
        <dbReference type="EMBL" id="CCG07043.1"/>
    </source>
</evidence>